<comment type="caution">
    <text evidence="3">The sequence shown here is derived from an EMBL/GenBank/DDBJ whole genome shotgun (WGS) entry which is preliminary data.</text>
</comment>
<dbReference type="Proteomes" id="UP001634747">
    <property type="component" value="Unassembled WGS sequence"/>
</dbReference>
<evidence type="ECO:0000259" key="2">
    <source>
        <dbReference type="Pfam" id="PF13472"/>
    </source>
</evidence>
<keyword evidence="3" id="KW-0378">Hydrolase</keyword>
<organism evidence="3 4">
    <name type="scientific">Terriglobus aquaticus</name>
    <dbReference type="NCBI Taxonomy" id="940139"/>
    <lineage>
        <taxon>Bacteria</taxon>
        <taxon>Pseudomonadati</taxon>
        <taxon>Acidobacteriota</taxon>
        <taxon>Terriglobia</taxon>
        <taxon>Terriglobales</taxon>
        <taxon>Acidobacteriaceae</taxon>
        <taxon>Terriglobus</taxon>
    </lineage>
</organism>
<evidence type="ECO:0000256" key="1">
    <source>
        <dbReference type="SAM" id="SignalP"/>
    </source>
</evidence>
<keyword evidence="1" id="KW-0732">Signal</keyword>
<gene>
    <name evidence="3" type="ORF">ACK2TP_02455</name>
</gene>
<name>A0ABW9KHQ3_9BACT</name>
<dbReference type="InterPro" id="IPR036514">
    <property type="entry name" value="SGNH_hydro_sf"/>
</dbReference>
<feature type="domain" description="SGNH hydrolase-type esterase" evidence="2">
    <location>
        <begin position="217"/>
        <end position="413"/>
    </location>
</feature>
<evidence type="ECO:0000313" key="4">
    <source>
        <dbReference type="Proteomes" id="UP001634747"/>
    </source>
</evidence>
<feature type="chain" id="PRO_5045184738" evidence="1">
    <location>
        <begin position="26"/>
        <end position="434"/>
    </location>
</feature>
<dbReference type="SUPFAM" id="SSF52266">
    <property type="entry name" value="SGNH hydrolase"/>
    <property type="match status" value="1"/>
</dbReference>
<dbReference type="GO" id="GO:0016787">
    <property type="term" value="F:hydrolase activity"/>
    <property type="evidence" value="ECO:0007669"/>
    <property type="project" value="UniProtKB-KW"/>
</dbReference>
<dbReference type="PANTHER" id="PTHR43784">
    <property type="entry name" value="GDSL-LIKE LIPASE/ACYLHYDROLASE, PUTATIVE (AFU_ORTHOLOGUE AFUA_2G00820)-RELATED"/>
    <property type="match status" value="1"/>
</dbReference>
<accession>A0ABW9KHQ3</accession>
<dbReference type="Gene3D" id="3.40.50.1110">
    <property type="entry name" value="SGNH hydrolase"/>
    <property type="match status" value="1"/>
</dbReference>
<dbReference type="PANTHER" id="PTHR43784:SF2">
    <property type="entry name" value="GDSL-LIKE LIPASE_ACYLHYDROLASE, PUTATIVE (AFU_ORTHOLOGUE AFUA_2G00820)-RELATED"/>
    <property type="match status" value="1"/>
</dbReference>
<protein>
    <submittedName>
        <fullName evidence="3">SGNH/GDSL hydrolase family protein</fullName>
    </submittedName>
</protein>
<dbReference type="EMBL" id="JBJYXY010000001">
    <property type="protein sequence ID" value="MFN2974617.1"/>
    <property type="molecule type" value="Genomic_DNA"/>
</dbReference>
<evidence type="ECO:0000313" key="3">
    <source>
        <dbReference type="EMBL" id="MFN2974617.1"/>
    </source>
</evidence>
<dbReference type="InterPro" id="IPR053140">
    <property type="entry name" value="GDSL_Rv0518-like"/>
</dbReference>
<dbReference type="RefSeq" id="WP_263415122.1">
    <property type="nucleotide sequence ID" value="NZ_BAABBH010000001.1"/>
</dbReference>
<dbReference type="CDD" id="cd01830">
    <property type="entry name" value="XynE_like"/>
    <property type="match status" value="1"/>
</dbReference>
<sequence length="434" mass="45849">MTGARMMIALGAALLLLPTASMMHAQREVSLQPAAPAGWPRWVASWTAALEAPYGSETLPAGALKGMTLRETVHLSLGGNRLQVRLSNLFGEASLVLRNVTVAVPTSARPDGSIVPASWKPVLFGGQPGVTIAPGQEVAGDPLNYNVRPGADLVISLDVTSAPDKQTLHAGARATEFLLAGDHADEASLPGATTNTRWYFLSGVDVEERTAAPVVVAFGDSITDGHGATTDGNDRWTDDLFRRLQAASPTNSVAVVNEGIGGNCVLQVCVGPPATERFQRDVLDVPGAKTVIVLEGINDLGALSRKEPQAAAVHAALVQQMEAAFTKFVADAHAHGIRALGGTLTPWMGSEYYHPDAQAEADRMALNTWIRTSGTFDGVIDFDAAVRDPQRPDHMLPAYDSGDHLHPGPAGYQKMADALNLNLLTGTEPGDIRR</sequence>
<reference evidence="3 4" key="1">
    <citation type="submission" date="2024-12" db="EMBL/GenBank/DDBJ databases">
        <authorList>
            <person name="Lee Y."/>
        </authorList>
    </citation>
    <scope>NUCLEOTIDE SEQUENCE [LARGE SCALE GENOMIC DNA]</scope>
    <source>
        <strain evidence="3 4">03SUJ4</strain>
    </source>
</reference>
<keyword evidence="4" id="KW-1185">Reference proteome</keyword>
<feature type="signal peptide" evidence="1">
    <location>
        <begin position="1"/>
        <end position="25"/>
    </location>
</feature>
<dbReference type="Pfam" id="PF13472">
    <property type="entry name" value="Lipase_GDSL_2"/>
    <property type="match status" value="1"/>
</dbReference>
<proteinExistence type="predicted"/>
<dbReference type="InterPro" id="IPR013830">
    <property type="entry name" value="SGNH_hydro"/>
</dbReference>